<dbReference type="PANTHER" id="PTHR12526:SF638">
    <property type="entry name" value="SPORE COAT PROTEIN SA"/>
    <property type="match status" value="1"/>
</dbReference>
<keyword evidence="2" id="KW-1185">Reference proteome</keyword>
<name>A0A3L9XZE5_9RHOB</name>
<dbReference type="AlphaFoldDB" id="A0A3L9XZE5"/>
<dbReference type="Pfam" id="PF13692">
    <property type="entry name" value="Glyco_trans_1_4"/>
    <property type="match status" value="1"/>
</dbReference>
<gene>
    <name evidence="1" type="ORF">D9R08_14705</name>
</gene>
<evidence type="ECO:0000313" key="1">
    <source>
        <dbReference type="EMBL" id="RMA41612.1"/>
    </source>
</evidence>
<dbReference type="PANTHER" id="PTHR12526">
    <property type="entry name" value="GLYCOSYLTRANSFERASE"/>
    <property type="match status" value="1"/>
</dbReference>
<accession>A0A3L9XZE5</accession>
<reference evidence="1 2" key="1">
    <citation type="submission" date="2018-10" db="EMBL/GenBank/DDBJ databases">
        <authorList>
            <person name="Jung H.S."/>
            <person name="Jeon C.O."/>
        </authorList>
    </citation>
    <scope>NUCLEOTIDE SEQUENCE [LARGE SCALE GENOMIC DNA]</scope>
    <source>
        <strain evidence="1 2">MA-7-27</strain>
    </source>
</reference>
<dbReference type="Proteomes" id="UP000281343">
    <property type="component" value="Unassembled WGS sequence"/>
</dbReference>
<organism evidence="1 2">
    <name type="scientific">Rhodophyticola porphyridii</name>
    <dbReference type="NCBI Taxonomy" id="1852017"/>
    <lineage>
        <taxon>Bacteria</taxon>
        <taxon>Pseudomonadati</taxon>
        <taxon>Pseudomonadota</taxon>
        <taxon>Alphaproteobacteria</taxon>
        <taxon>Rhodobacterales</taxon>
        <taxon>Roseobacteraceae</taxon>
        <taxon>Rhodophyticola</taxon>
    </lineage>
</organism>
<dbReference type="GO" id="GO:0016757">
    <property type="term" value="F:glycosyltransferase activity"/>
    <property type="evidence" value="ECO:0007669"/>
    <property type="project" value="TreeGrafter"/>
</dbReference>
<dbReference type="Gene3D" id="3.40.50.2000">
    <property type="entry name" value="Glycogen Phosphorylase B"/>
    <property type="match status" value="1"/>
</dbReference>
<dbReference type="SUPFAM" id="SSF53756">
    <property type="entry name" value="UDP-Glycosyltransferase/glycogen phosphorylase"/>
    <property type="match status" value="1"/>
</dbReference>
<evidence type="ECO:0000313" key="2">
    <source>
        <dbReference type="Proteomes" id="UP000281343"/>
    </source>
</evidence>
<comment type="caution">
    <text evidence="1">The sequence shown here is derived from an EMBL/GenBank/DDBJ whole genome shotgun (WGS) entry which is preliminary data.</text>
</comment>
<proteinExistence type="predicted"/>
<sequence length="207" mass="22213">MRFLPEPIPEAAPRFLFVGRLLRSKGLDVLATAVRLLRTQGHDVTVDLLGPEDSNPDAVDRATLDAWTKEGLFRPLGAVRDVQPVFAQSSVFVLPTKLREGVPRTILEAMACGRPVITTDAPGCGETITDGVSGWVVPQNDPEALATAMLNFIKAPESIAEMGLAARAEVCRNNDVRRVNALLVKHMGLDARALQEPSLRAGAEAAA</sequence>
<keyword evidence="1" id="KW-0808">Transferase</keyword>
<protein>
    <submittedName>
        <fullName evidence="1">Glycosyltransferase family 1 protein</fullName>
    </submittedName>
</protein>
<dbReference type="EMBL" id="RCNT01000007">
    <property type="protein sequence ID" value="RMA41612.1"/>
    <property type="molecule type" value="Genomic_DNA"/>
</dbReference>